<keyword evidence="3 6" id="KW-0812">Transmembrane</keyword>
<reference evidence="8 9" key="2">
    <citation type="journal article" date="2013" name="PLoS ONE">
        <title>INDIGO - INtegrated Data Warehouse of MIcrobial GenOmes with Examples from the Red Sea Extremophiles.</title>
        <authorList>
            <person name="Alam I."/>
            <person name="Antunes A."/>
            <person name="Kamau A.A."/>
            <person name="Ba Alawi W."/>
            <person name="Kalkatawi M."/>
            <person name="Stingl U."/>
            <person name="Bajic V.B."/>
        </authorList>
    </citation>
    <scope>NUCLEOTIDE SEQUENCE [LARGE SCALE GENOMIC DNA]</scope>
    <source>
        <strain evidence="8 9">E1L3A</strain>
    </source>
</reference>
<evidence type="ECO:0000256" key="4">
    <source>
        <dbReference type="ARBA" id="ARBA00022989"/>
    </source>
</evidence>
<comment type="caution">
    <text evidence="8">The sequence shown here is derived from an EMBL/GenBank/DDBJ whole genome shotgun (WGS) entry which is preliminary data.</text>
</comment>
<dbReference type="PANTHER" id="PTHR12677">
    <property type="entry name" value="GOLGI APPARATUS MEMBRANE PROTEIN TVP38-RELATED"/>
    <property type="match status" value="1"/>
</dbReference>
<comment type="subcellular location">
    <subcellularLocation>
        <location evidence="1 6">Cell membrane</location>
        <topology evidence="1 6">Multi-pass membrane protein</topology>
    </subcellularLocation>
</comment>
<comment type="similarity">
    <text evidence="6">Belongs to the TVP38/TMEM64 family.</text>
</comment>
<evidence type="ECO:0000313" key="8">
    <source>
        <dbReference type="EMBL" id="ERJ19834.1"/>
    </source>
</evidence>
<keyword evidence="4 6" id="KW-1133">Transmembrane helix</keyword>
<dbReference type="InterPro" id="IPR015414">
    <property type="entry name" value="TMEM64"/>
</dbReference>
<reference evidence="8 9" key="1">
    <citation type="journal article" date="2011" name="J. Bacteriol.">
        <title>Genome sequence of Salinisphaera shabanensis, a gammaproteobacterium from the harsh, variable environment of the brine-seawater interface of the Shaban Deep in the Red Sea.</title>
        <authorList>
            <person name="Antunes A."/>
            <person name="Alam I."/>
            <person name="Bajic V.B."/>
            <person name="Stingl U."/>
        </authorList>
    </citation>
    <scope>NUCLEOTIDE SEQUENCE [LARGE SCALE GENOMIC DNA]</scope>
    <source>
        <strain evidence="8 9">E1L3A</strain>
    </source>
</reference>
<dbReference type="RefSeq" id="WP_006911961.1">
    <property type="nucleotide sequence ID" value="NZ_AFNV02000006.1"/>
</dbReference>
<keyword evidence="5 6" id="KW-0472">Membrane</keyword>
<evidence type="ECO:0000256" key="1">
    <source>
        <dbReference type="ARBA" id="ARBA00004651"/>
    </source>
</evidence>
<dbReference type="GO" id="GO:0005886">
    <property type="term" value="C:plasma membrane"/>
    <property type="evidence" value="ECO:0007669"/>
    <property type="project" value="UniProtKB-SubCell"/>
</dbReference>
<organism evidence="8 9">
    <name type="scientific">Salinisphaera shabanensis E1L3A</name>
    <dbReference type="NCBI Taxonomy" id="1033802"/>
    <lineage>
        <taxon>Bacteria</taxon>
        <taxon>Pseudomonadati</taxon>
        <taxon>Pseudomonadota</taxon>
        <taxon>Gammaproteobacteria</taxon>
        <taxon>Salinisphaerales</taxon>
        <taxon>Salinisphaeraceae</taxon>
        <taxon>Salinisphaera</taxon>
    </lineage>
</organism>
<feature type="transmembrane region" description="Helical" evidence="6">
    <location>
        <begin position="136"/>
        <end position="159"/>
    </location>
</feature>
<evidence type="ECO:0000313" key="9">
    <source>
        <dbReference type="Proteomes" id="UP000006242"/>
    </source>
</evidence>
<proteinExistence type="inferred from homology"/>
<name>U2FV87_9GAMM</name>
<evidence type="ECO:0000256" key="2">
    <source>
        <dbReference type="ARBA" id="ARBA00022475"/>
    </source>
</evidence>
<dbReference type="EMBL" id="AFNV02000006">
    <property type="protein sequence ID" value="ERJ19834.1"/>
    <property type="molecule type" value="Genomic_DNA"/>
</dbReference>
<keyword evidence="2 6" id="KW-1003">Cell membrane</keyword>
<accession>U2FV87</accession>
<dbReference type="AlphaFoldDB" id="U2FV87"/>
<feature type="domain" description="VTT" evidence="7">
    <location>
        <begin position="68"/>
        <end position="189"/>
    </location>
</feature>
<gene>
    <name evidence="8" type="primary">ydjZ</name>
    <name evidence="8" type="ORF">SSPSH_000999</name>
</gene>
<dbReference type="eggNOG" id="COG0398">
    <property type="taxonomic scope" value="Bacteria"/>
</dbReference>
<dbReference type="InterPro" id="IPR032816">
    <property type="entry name" value="VTT_dom"/>
</dbReference>
<dbReference type="STRING" id="1033802.SSPSH_000999"/>
<dbReference type="Pfam" id="PF09335">
    <property type="entry name" value="VTT_dom"/>
    <property type="match status" value="1"/>
</dbReference>
<evidence type="ECO:0000256" key="6">
    <source>
        <dbReference type="RuleBase" id="RU366058"/>
    </source>
</evidence>
<feature type="transmembrane region" description="Helical" evidence="6">
    <location>
        <begin position="47"/>
        <end position="68"/>
    </location>
</feature>
<feature type="transmembrane region" description="Helical" evidence="6">
    <location>
        <begin position="165"/>
        <end position="184"/>
    </location>
</feature>
<evidence type="ECO:0000259" key="7">
    <source>
        <dbReference type="Pfam" id="PF09335"/>
    </source>
</evidence>
<dbReference type="PANTHER" id="PTHR12677:SF59">
    <property type="entry name" value="GOLGI APPARATUS MEMBRANE PROTEIN TVP38-RELATED"/>
    <property type="match status" value="1"/>
</dbReference>
<protein>
    <recommendedName>
        <fullName evidence="6">TVP38/TMEM64 family membrane protein</fullName>
    </recommendedName>
</protein>
<feature type="transmembrane region" description="Helical" evidence="6">
    <location>
        <begin position="196"/>
        <end position="216"/>
    </location>
</feature>
<evidence type="ECO:0000256" key="3">
    <source>
        <dbReference type="ARBA" id="ARBA00022692"/>
    </source>
</evidence>
<feature type="transmembrane region" description="Helical" evidence="6">
    <location>
        <begin position="88"/>
        <end position="108"/>
    </location>
</feature>
<keyword evidence="9" id="KW-1185">Reference proteome</keyword>
<dbReference type="OrthoDB" id="9812980at2"/>
<sequence length="234" mass="24618">MSQPRWRIAAGIGLFGAFAVAALMLWQTGLLAQALDGETLERLVIDLGPAGPALIVGLMTVAIVMSPIPSAPIALAAGAAYGHGWGTLYVAAGAETGALIAFGIARLAGYEALRARLGERLASAGMLNRVITSQNVLMAFVFATRLLPFVSFDVISYAAGLTPLALWRFAVATLLGILPASFVLAHFGDELATGDLHGAVLTVLALGLLTLLPLFWRALPLRFRTAIKHWFGSR</sequence>
<evidence type="ECO:0000256" key="5">
    <source>
        <dbReference type="ARBA" id="ARBA00023136"/>
    </source>
</evidence>
<dbReference type="Proteomes" id="UP000006242">
    <property type="component" value="Unassembled WGS sequence"/>
</dbReference>
<feature type="transmembrane region" description="Helical" evidence="6">
    <location>
        <begin position="6"/>
        <end position="26"/>
    </location>
</feature>